<gene>
    <name evidence="1" type="ORF">UFOVP680_6</name>
    <name evidence="2" type="ORF">UFOVP748_17</name>
</gene>
<sequence length="95" mass="10083">MNRITESFLQSQIDRLNRITGSPATPYVNGVAQVGCFHLSHAYGGVSLHRMHNAGGGVSEPLHCGHITRRELSGLISAFIAGYDAALTAQHKAAA</sequence>
<reference evidence="1" key="1">
    <citation type="submission" date="2020-04" db="EMBL/GenBank/DDBJ databases">
        <authorList>
            <person name="Chiriac C."/>
            <person name="Salcher M."/>
            <person name="Ghai R."/>
            <person name="Kavagutti S V."/>
        </authorList>
    </citation>
    <scope>NUCLEOTIDE SEQUENCE</scope>
</reference>
<accession>A0A6J5NDZ1</accession>
<proteinExistence type="predicted"/>
<organism evidence="1">
    <name type="scientific">uncultured Caudovirales phage</name>
    <dbReference type="NCBI Taxonomy" id="2100421"/>
    <lineage>
        <taxon>Viruses</taxon>
        <taxon>Duplodnaviria</taxon>
        <taxon>Heunggongvirae</taxon>
        <taxon>Uroviricota</taxon>
        <taxon>Caudoviricetes</taxon>
        <taxon>Peduoviridae</taxon>
        <taxon>Maltschvirus</taxon>
        <taxon>Maltschvirus maltsch</taxon>
    </lineage>
</organism>
<protein>
    <submittedName>
        <fullName evidence="1">Uncharacterized protein</fullName>
    </submittedName>
</protein>
<name>A0A6J5NDZ1_9CAUD</name>
<dbReference type="EMBL" id="LR796649">
    <property type="protein sequence ID" value="CAB4157047.1"/>
    <property type="molecule type" value="Genomic_DNA"/>
</dbReference>
<evidence type="ECO:0000313" key="1">
    <source>
        <dbReference type="EMBL" id="CAB4157047.1"/>
    </source>
</evidence>
<evidence type="ECO:0000313" key="2">
    <source>
        <dbReference type="EMBL" id="CAB5225426.1"/>
    </source>
</evidence>
<dbReference type="EMBL" id="LR798347">
    <property type="protein sequence ID" value="CAB5225426.1"/>
    <property type="molecule type" value="Genomic_DNA"/>
</dbReference>